<dbReference type="Proteomes" id="UP000034883">
    <property type="component" value="Chromosome"/>
</dbReference>
<dbReference type="Gene3D" id="3.40.1000.10">
    <property type="entry name" value="Mog1/PsbP, alpha/beta/alpha sandwich"/>
    <property type="match status" value="1"/>
</dbReference>
<evidence type="ECO:0000313" key="2">
    <source>
        <dbReference type="EMBL" id="AKF06005.1"/>
    </source>
</evidence>
<accession>A0A0F6W2U5</accession>
<feature type="signal peptide" evidence="1">
    <location>
        <begin position="1"/>
        <end position="24"/>
    </location>
</feature>
<keyword evidence="1" id="KW-0732">Signal</keyword>
<dbReference type="EMBL" id="CP011125">
    <property type="protein sequence ID" value="AKF06005.1"/>
    <property type="molecule type" value="Genomic_DNA"/>
</dbReference>
<reference evidence="2 3" key="1">
    <citation type="submission" date="2015-03" db="EMBL/GenBank/DDBJ databases">
        <title>Genome assembly of Sandaracinus amylolyticus DSM 53668.</title>
        <authorList>
            <person name="Sharma G."/>
            <person name="Subramanian S."/>
        </authorList>
    </citation>
    <scope>NUCLEOTIDE SEQUENCE [LARGE SCALE GENOMIC DNA]</scope>
    <source>
        <strain evidence="2 3">DSM 53668</strain>
    </source>
</reference>
<evidence type="ECO:0000313" key="3">
    <source>
        <dbReference type="Proteomes" id="UP000034883"/>
    </source>
</evidence>
<dbReference type="AlphaFoldDB" id="A0A0F6W2U5"/>
<dbReference type="OrthoDB" id="5515396at2"/>
<sequence>MTTTTRTFLLALSLALGACGPHFGIDTPDDFVSLDEGVQQQRGYAMRATTADGVVIAVREIDDPRRGTRDFWVEAIRNRLRRAGGYALLEEEDIRAASGDTGHQMRFGRDENGRPYAYWITVFVRPGRVTVVEAGGRREVFDEEVEDVRRAISSIRIQ</sequence>
<dbReference type="PROSITE" id="PS51257">
    <property type="entry name" value="PROKAR_LIPOPROTEIN"/>
    <property type="match status" value="1"/>
</dbReference>
<name>A0A0F6W2U5_9BACT</name>
<evidence type="ECO:0008006" key="4">
    <source>
        <dbReference type="Google" id="ProtNLM"/>
    </source>
</evidence>
<feature type="chain" id="PRO_5002511690" description="Serine/threonine protein kinase" evidence="1">
    <location>
        <begin position="25"/>
        <end position="158"/>
    </location>
</feature>
<dbReference type="KEGG" id="samy:DB32_003154"/>
<evidence type="ECO:0000256" key="1">
    <source>
        <dbReference type="SAM" id="SignalP"/>
    </source>
</evidence>
<protein>
    <recommendedName>
        <fullName evidence="4">Serine/threonine protein kinase</fullName>
    </recommendedName>
</protein>
<keyword evidence="3" id="KW-1185">Reference proteome</keyword>
<proteinExistence type="predicted"/>
<gene>
    <name evidence="2" type="ORF">DB32_003154</name>
</gene>
<organism evidence="2 3">
    <name type="scientific">Sandaracinus amylolyticus</name>
    <dbReference type="NCBI Taxonomy" id="927083"/>
    <lineage>
        <taxon>Bacteria</taxon>
        <taxon>Pseudomonadati</taxon>
        <taxon>Myxococcota</taxon>
        <taxon>Polyangia</taxon>
        <taxon>Polyangiales</taxon>
        <taxon>Sandaracinaceae</taxon>
        <taxon>Sandaracinus</taxon>
    </lineage>
</organism>
<dbReference type="RefSeq" id="WP_157069066.1">
    <property type="nucleotide sequence ID" value="NZ_CP011125.1"/>
</dbReference>
<dbReference type="STRING" id="927083.DB32_003154"/>